<protein>
    <recommendedName>
        <fullName evidence="4">ATP-binding protein</fullName>
    </recommendedName>
</protein>
<keyword evidence="1" id="KW-0175">Coiled coil</keyword>
<dbReference type="Proteomes" id="UP000886804">
    <property type="component" value="Unassembled WGS sequence"/>
</dbReference>
<dbReference type="EMBL" id="DWYS01000064">
    <property type="protein sequence ID" value="HJB07288.1"/>
    <property type="molecule type" value="Genomic_DNA"/>
</dbReference>
<feature type="coiled-coil region" evidence="1">
    <location>
        <begin position="293"/>
        <end position="320"/>
    </location>
</feature>
<evidence type="ECO:0000313" key="3">
    <source>
        <dbReference type="Proteomes" id="UP000886804"/>
    </source>
</evidence>
<gene>
    <name evidence="2" type="ORF">H9716_05415</name>
</gene>
<name>A0A9D2L780_9FIRM</name>
<comment type="caution">
    <text evidence="2">The sequence shown here is derived from an EMBL/GenBank/DDBJ whole genome shotgun (WGS) entry which is preliminary data.</text>
</comment>
<sequence length="1445" mass="170013">MRINWESFLTYNHDARGIRLKFEDLCRQLFANENLSENKQFKYLHANPNNHGLETEPIYDEKNRRWIGFQAKFFDHDVKYKQIKDSAEKTVEYYTGKEGIVDLVYLFCNRPIEATSDGYKNAIESLRKANIEIQLITDEAILDLIRSKYPYLGLYYFGNHSIQPEWFVTHTGYMLSELGERYNRDFNVETVFSDELSLFIHDQKAVQYLNGKKRYLLDEIRALLSQGHRKDYLKKLEKSVLALPEVNAETLYESVEWDRTVRLSVATFLDELVKKRKNLEVERNEKYTFFCDKERDRKERNEAFKKYQDLESRIHKLNTLIELPDKIIISERERQLLQGNILTISGRAGTGKSQLLASKMQSLLSDERMGLLLIAGIYFTDEPIHEQIMKNLKLNYSFEDLIDILEAIGEKNNYIVPVFIDALNETWNKKLWKLGLSSIIDKVKRSPMVRLVLSYRSEYQESILPDSVLKGQEDVITMVHRGFEDNSVQAVREFLNHYNIPFTPLEYFGYEMSNPLFLTLYCKTYNGEEVSLPTLYDRLIAHANKNIYRRFAKELQPKGYIEDEDILSPLITEISEWLVLHEKRFIPKKELLHLSFWIEYGMSAAPFVSQLLKEHILHDSIFEGVETMYFAFDQMNDYYCAKAIIKKCQTREETRTYLSEKILKIQKGKIGSSWNIDMFVNVCALYAEKYGEECIDIIDNLKNLDDKWLIFSRYIDSFQWRDNRYIPTEYFLVLLKKYPCSPEDLWPMLIGNSVKISHPFSADYLHSFLSGYKLNKRDYLWTIYINQLTSNDADRTIQLIKMYDSGEKLEITNEKQIELLLTLFGWILSSSNRWLRDYTSKAMIEILKEHFNLCQSILEKFKNVDDPYIIQRLYGIVFGACCKRTDDGEFQALAEYVYNTVFNQEKVYPDILLRDYARLIIERFLYENPEYTGIIRRDKIKPPYNSDVIPEIEDQHYLEKDYSGAMFWLIHSMRFESMGMYGDFGRYVFQSALHSFDVDDKKMFNYAVYYIQTELGFSEEYFGEHDQHCGSYDRHQTVKIERIGKKYQWITMYNMLARISDHCKMVDRWNYSVKEEIKFEGAWEPYVRDFDPTLNKKFMVCAAAPKFDALDKLIIEGREENNHIDISTEAAQKRWLETKGIFLDELKNTLILTDHDGIKWICLTKYCDTGRRDLNIEKLLVWSWLYAYFVTPEQANELSRCAENGKSVITIDTASHNESYSVFNREYPWAPSCRELNAYAWVDVQLQTGEYEAVTETVRVPNFPLLETLLHKYSCSADGKGQAAEESVDSEEDDFEISEVPFKKKTIQRQIKRKIGKILHATTDLLWEEEYDATKESVISRSAPCAELIEMMNLRQQEADGFYYDSNGILAAFDTNMTQEINSVVVRKDILDAFLDNKGMKLIWLVDAEKEIHAGNYSITKWSDWEAVFIYEGDCVTGKICRLNS</sequence>
<evidence type="ECO:0008006" key="4">
    <source>
        <dbReference type="Google" id="ProtNLM"/>
    </source>
</evidence>
<reference evidence="2" key="2">
    <citation type="submission" date="2021-04" db="EMBL/GenBank/DDBJ databases">
        <authorList>
            <person name="Gilroy R."/>
        </authorList>
    </citation>
    <scope>NUCLEOTIDE SEQUENCE</scope>
    <source>
        <strain evidence="2">CHK188-4685</strain>
    </source>
</reference>
<accession>A0A9D2L780</accession>
<evidence type="ECO:0000256" key="1">
    <source>
        <dbReference type="SAM" id="Coils"/>
    </source>
</evidence>
<reference evidence="2" key="1">
    <citation type="journal article" date="2021" name="PeerJ">
        <title>Extensive microbial diversity within the chicken gut microbiome revealed by metagenomics and culture.</title>
        <authorList>
            <person name="Gilroy R."/>
            <person name="Ravi A."/>
            <person name="Getino M."/>
            <person name="Pursley I."/>
            <person name="Horton D.L."/>
            <person name="Alikhan N.F."/>
            <person name="Baker D."/>
            <person name="Gharbi K."/>
            <person name="Hall N."/>
            <person name="Watson M."/>
            <person name="Adriaenssens E.M."/>
            <person name="Foster-Nyarko E."/>
            <person name="Jarju S."/>
            <person name="Secka A."/>
            <person name="Antonio M."/>
            <person name="Oren A."/>
            <person name="Chaudhuri R.R."/>
            <person name="La Ragione R."/>
            <person name="Hildebrand F."/>
            <person name="Pallen M.J."/>
        </authorList>
    </citation>
    <scope>NUCLEOTIDE SEQUENCE</scope>
    <source>
        <strain evidence="2">CHK188-4685</strain>
    </source>
</reference>
<evidence type="ECO:0000313" key="2">
    <source>
        <dbReference type="EMBL" id="HJB07288.1"/>
    </source>
</evidence>
<organism evidence="2 3">
    <name type="scientific">Candidatus Enterocloster faecavium</name>
    <dbReference type="NCBI Taxonomy" id="2838560"/>
    <lineage>
        <taxon>Bacteria</taxon>
        <taxon>Bacillati</taxon>
        <taxon>Bacillota</taxon>
        <taxon>Clostridia</taxon>
        <taxon>Lachnospirales</taxon>
        <taxon>Lachnospiraceae</taxon>
        <taxon>Enterocloster</taxon>
    </lineage>
</organism>
<proteinExistence type="predicted"/>